<sequence>MAEQMRYMNMPAKNIRRRRLLVLVPIILLIAFYFIGFRATAVKRGAENFSDKTSNITKQSNFLGKQFRTALNTSAKSKFLSESLDNMVEESLTLSEKASTIEPPEDLKLAHSFFSVAMKLRHQGLEKYSRITLTAFSAKATKQSEEEALKDLSLSDAAYKYYLQETNRYLNSHDLKITLTKSAFITNTLNKKIAIKKKPAKPKPKKKEEEKKTTDGDLSIDDVATIPLRVSFNPDNNIRVLPDTTSVDIRVRIDNKGAEVEEDVPVEVELLNDNKTISKKQGSLNRILAGKQRRITIRDFKPKKDGVNIFKVTVGNPSTENNSADNSYEYKFIFKSQD</sequence>
<name>A0A0F9S4X6_9ZZZZ</name>
<comment type="caution">
    <text evidence="2">The sequence shown here is derived from an EMBL/GenBank/DDBJ whole genome shotgun (WGS) entry which is preliminary data.</text>
</comment>
<feature type="compositionally biased region" description="Basic residues" evidence="1">
    <location>
        <begin position="195"/>
        <end position="205"/>
    </location>
</feature>
<feature type="region of interest" description="Disordered" evidence="1">
    <location>
        <begin position="195"/>
        <end position="216"/>
    </location>
</feature>
<gene>
    <name evidence="2" type="ORF">LCGC14_0816810</name>
</gene>
<feature type="compositionally biased region" description="Basic and acidic residues" evidence="1">
    <location>
        <begin position="206"/>
        <end position="215"/>
    </location>
</feature>
<accession>A0A0F9S4X6</accession>
<evidence type="ECO:0008006" key="3">
    <source>
        <dbReference type="Google" id="ProtNLM"/>
    </source>
</evidence>
<evidence type="ECO:0000256" key="1">
    <source>
        <dbReference type="SAM" id="MobiDB-lite"/>
    </source>
</evidence>
<protein>
    <recommendedName>
        <fullName evidence="3">CARDB domain-containing protein</fullName>
    </recommendedName>
</protein>
<reference evidence="2" key="1">
    <citation type="journal article" date="2015" name="Nature">
        <title>Complex archaea that bridge the gap between prokaryotes and eukaryotes.</title>
        <authorList>
            <person name="Spang A."/>
            <person name="Saw J.H."/>
            <person name="Jorgensen S.L."/>
            <person name="Zaremba-Niedzwiedzka K."/>
            <person name="Martijn J."/>
            <person name="Lind A.E."/>
            <person name="van Eijk R."/>
            <person name="Schleper C."/>
            <person name="Guy L."/>
            <person name="Ettema T.J."/>
        </authorList>
    </citation>
    <scope>NUCLEOTIDE SEQUENCE</scope>
</reference>
<dbReference type="AlphaFoldDB" id="A0A0F9S4X6"/>
<proteinExistence type="predicted"/>
<dbReference type="EMBL" id="LAZR01002274">
    <property type="protein sequence ID" value="KKN32136.1"/>
    <property type="molecule type" value="Genomic_DNA"/>
</dbReference>
<organism evidence="2">
    <name type="scientific">marine sediment metagenome</name>
    <dbReference type="NCBI Taxonomy" id="412755"/>
    <lineage>
        <taxon>unclassified sequences</taxon>
        <taxon>metagenomes</taxon>
        <taxon>ecological metagenomes</taxon>
    </lineage>
</organism>
<evidence type="ECO:0000313" key="2">
    <source>
        <dbReference type="EMBL" id="KKN32136.1"/>
    </source>
</evidence>